<dbReference type="Proteomes" id="UP000800036">
    <property type="component" value="Unassembled WGS sequence"/>
</dbReference>
<dbReference type="AlphaFoldDB" id="A0A6A5UT79"/>
<keyword evidence="2" id="KW-1185">Reference proteome</keyword>
<sequence length="392" mass="42935">MANSNSADRTSKLDDESHKAIKDLLIGMIAVEDEMTTFSVHVAAQNVQDQPLNRWPTYTGYRNLATVSKTLSDTTARIKALVSDLSFAQCNVGPFVAQARHISLKVSTDVSSTMKILNEKAAKYISETNAESNQGQTNDIATAVIIGALGEIIKHSTEAANHVWAALDLLESLSCSPPGGKKPATADTRHRIPWICWASTAFLLCVALLNGSSVSGNHGNLQLPGYGAKSHVEGVIIDMKNTCSLMNQNLQASALIQNATLTDINRRFQTLEKAFESNSERIDSLWEALGPPNSDGTYFTTATSTEQTAVSDARFRKLQSSLQEQLEQMKADALAFKRQVQRSEVRLHTRLGKLEPRMEDGTKHDNLRGDFPVIVDSRSLGQGRPGRAEYYQ</sequence>
<organism evidence="1 2">
    <name type="scientific">Bimuria novae-zelandiae CBS 107.79</name>
    <dbReference type="NCBI Taxonomy" id="1447943"/>
    <lineage>
        <taxon>Eukaryota</taxon>
        <taxon>Fungi</taxon>
        <taxon>Dikarya</taxon>
        <taxon>Ascomycota</taxon>
        <taxon>Pezizomycotina</taxon>
        <taxon>Dothideomycetes</taxon>
        <taxon>Pleosporomycetidae</taxon>
        <taxon>Pleosporales</taxon>
        <taxon>Massarineae</taxon>
        <taxon>Didymosphaeriaceae</taxon>
        <taxon>Bimuria</taxon>
    </lineage>
</organism>
<reference evidence="1" key="1">
    <citation type="journal article" date="2020" name="Stud. Mycol.">
        <title>101 Dothideomycetes genomes: a test case for predicting lifestyles and emergence of pathogens.</title>
        <authorList>
            <person name="Haridas S."/>
            <person name="Albert R."/>
            <person name="Binder M."/>
            <person name="Bloem J."/>
            <person name="Labutti K."/>
            <person name="Salamov A."/>
            <person name="Andreopoulos B."/>
            <person name="Baker S."/>
            <person name="Barry K."/>
            <person name="Bills G."/>
            <person name="Bluhm B."/>
            <person name="Cannon C."/>
            <person name="Castanera R."/>
            <person name="Culley D."/>
            <person name="Daum C."/>
            <person name="Ezra D."/>
            <person name="Gonzalez J."/>
            <person name="Henrissat B."/>
            <person name="Kuo A."/>
            <person name="Liang C."/>
            <person name="Lipzen A."/>
            <person name="Lutzoni F."/>
            <person name="Magnuson J."/>
            <person name="Mondo S."/>
            <person name="Nolan M."/>
            <person name="Ohm R."/>
            <person name="Pangilinan J."/>
            <person name="Park H.-J."/>
            <person name="Ramirez L."/>
            <person name="Alfaro M."/>
            <person name="Sun H."/>
            <person name="Tritt A."/>
            <person name="Yoshinaga Y."/>
            <person name="Zwiers L.-H."/>
            <person name="Turgeon B."/>
            <person name="Goodwin S."/>
            <person name="Spatafora J."/>
            <person name="Crous P."/>
            <person name="Grigoriev I."/>
        </authorList>
    </citation>
    <scope>NUCLEOTIDE SEQUENCE</scope>
    <source>
        <strain evidence="1">CBS 107.79</strain>
    </source>
</reference>
<dbReference type="OrthoDB" id="3799619at2759"/>
<gene>
    <name evidence="1" type="ORF">BU23DRAFT_573603</name>
</gene>
<name>A0A6A5UT79_9PLEO</name>
<accession>A0A6A5UT79</accession>
<proteinExistence type="predicted"/>
<protein>
    <submittedName>
        <fullName evidence="1">Uncharacterized protein</fullName>
    </submittedName>
</protein>
<dbReference type="EMBL" id="ML976739">
    <property type="protein sequence ID" value="KAF1966952.1"/>
    <property type="molecule type" value="Genomic_DNA"/>
</dbReference>
<evidence type="ECO:0000313" key="1">
    <source>
        <dbReference type="EMBL" id="KAF1966952.1"/>
    </source>
</evidence>
<evidence type="ECO:0000313" key="2">
    <source>
        <dbReference type="Proteomes" id="UP000800036"/>
    </source>
</evidence>